<dbReference type="EMBL" id="CALNXK010000014">
    <property type="protein sequence ID" value="CAH3045919.1"/>
    <property type="molecule type" value="Genomic_DNA"/>
</dbReference>
<evidence type="ECO:0000313" key="3">
    <source>
        <dbReference type="EMBL" id="CAH3045919.1"/>
    </source>
</evidence>
<reference evidence="3 4" key="1">
    <citation type="submission" date="2022-05" db="EMBL/GenBank/DDBJ databases">
        <authorList>
            <consortium name="Genoscope - CEA"/>
            <person name="William W."/>
        </authorList>
    </citation>
    <scope>NUCLEOTIDE SEQUENCE [LARGE SCALE GENOMIC DNA]</scope>
</reference>
<gene>
    <name evidence="3" type="ORF">PLOB_00008436</name>
</gene>
<dbReference type="Pfam" id="PF13837">
    <property type="entry name" value="Myb_DNA-bind_4"/>
    <property type="match status" value="1"/>
</dbReference>
<organism evidence="3 4">
    <name type="scientific">Porites lobata</name>
    <dbReference type="NCBI Taxonomy" id="104759"/>
    <lineage>
        <taxon>Eukaryota</taxon>
        <taxon>Metazoa</taxon>
        <taxon>Cnidaria</taxon>
        <taxon>Anthozoa</taxon>
        <taxon>Hexacorallia</taxon>
        <taxon>Scleractinia</taxon>
        <taxon>Fungiina</taxon>
        <taxon>Poritidae</taxon>
        <taxon>Porites</taxon>
    </lineage>
</organism>
<dbReference type="PANTHER" id="PTHR47595">
    <property type="entry name" value="HEAT SHOCK 70 KDA PROTEIN 14"/>
    <property type="match status" value="1"/>
</dbReference>
<evidence type="ECO:0000259" key="2">
    <source>
        <dbReference type="Pfam" id="PF13837"/>
    </source>
</evidence>
<feature type="region of interest" description="Disordered" evidence="1">
    <location>
        <begin position="70"/>
        <end position="99"/>
    </location>
</feature>
<evidence type="ECO:0000313" key="4">
    <source>
        <dbReference type="Proteomes" id="UP001159405"/>
    </source>
</evidence>
<dbReference type="Gene3D" id="1.10.10.60">
    <property type="entry name" value="Homeodomain-like"/>
    <property type="match status" value="1"/>
</dbReference>
<feature type="compositionally biased region" description="Basic residues" evidence="1">
    <location>
        <begin position="84"/>
        <end position="93"/>
    </location>
</feature>
<accession>A0ABN8NEL3</accession>
<protein>
    <recommendedName>
        <fullName evidence="2">Myb/SANT-like DNA-binding domain-containing protein</fullName>
    </recommendedName>
</protein>
<sequence>MRQKGYQYTGSQCESKFKNLKQNYTRMVDHNNVSGNNKKTCPYFEELRKIFGMTPCVKPIAVCCNRATSPAKLSSDNESIPPKEKKRKGKRPAQSKESLVDLFKEYRLEQKLKEEEREKTSRKCT</sequence>
<comment type="caution">
    <text evidence="3">The sequence shown here is derived from an EMBL/GenBank/DDBJ whole genome shotgun (WGS) entry which is preliminary data.</text>
</comment>
<name>A0ABN8NEL3_9CNID</name>
<keyword evidence="4" id="KW-1185">Reference proteome</keyword>
<dbReference type="InterPro" id="IPR044822">
    <property type="entry name" value="Myb_DNA-bind_4"/>
</dbReference>
<dbReference type="PANTHER" id="PTHR47595:SF1">
    <property type="entry name" value="MYB_SANT-LIKE DNA-BINDING DOMAIN-CONTAINING PROTEIN"/>
    <property type="match status" value="1"/>
</dbReference>
<dbReference type="Proteomes" id="UP001159405">
    <property type="component" value="Unassembled WGS sequence"/>
</dbReference>
<feature type="domain" description="Myb/SANT-like DNA-binding" evidence="2">
    <location>
        <begin position="1"/>
        <end position="50"/>
    </location>
</feature>
<proteinExistence type="predicted"/>
<evidence type="ECO:0000256" key="1">
    <source>
        <dbReference type="SAM" id="MobiDB-lite"/>
    </source>
</evidence>